<sequence>MLLTTLEYFLFMATVLSLGSFSAAFSTRWPIKQAYLWEKEAHFALTLPFNKPPPEQMQNIRSCCKNCRQTLLWYDLTPLVSYLILKGKCRHCAYRISFHYPVIELLHLICCLPLLLTYENAYPLLLQTLLISALITAATIDRKHMLIPDECNIVILSCALLFHLSTRTLESSVIGMLMGYSLIYSLRWSYQRFRHKEGIGLGDAKLVAALSAWLGISYLAPLLLCASLMGILYTLAFNKSGTQHMAFGPFLIFSAMMVFYLTL</sequence>
<comment type="caution">
    <text evidence="13">The sequence shown here is derived from an EMBL/GenBank/DDBJ whole genome shotgun (WGS) entry which is preliminary data.</text>
</comment>
<feature type="domain" description="Prepilin peptidase A24 N-terminal" evidence="12">
    <location>
        <begin position="16"/>
        <end position="115"/>
    </location>
</feature>
<feature type="domain" description="Prepilin type IV endopeptidase peptidase" evidence="11">
    <location>
        <begin position="129"/>
        <end position="235"/>
    </location>
</feature>
<keyword evidence="9" id="KW-0489">Methyltransferase</keyword>
<dbReference type="EC" id="2.1.1.-" evidence="9"/>
<comment type="catalytic activity">
    <reaction evidence="9">
        <text>Typically cleaves a -Gly-|-Phe- bond to release an N-terminal, basic peptide of 5-8 residues from type IV prepilin, and then N-methylates the new N-terminal amino group, the methyl donor being S-adenosyl-L-methionine.</text>
        <dbReference type="EC" id="3.4.23.43"/>
    </reaction>
</comment>
<feature type="transmembrane region" description="Helical" evidence="10">
    <location>
        <begin position="171"/>
        <end position="190"/>
    </location>
</feature>
<organism evidence="13 14">
    <name type="scientific">Marinomonas profundimaris</name>
    <dbReference type="NCBI Taxonomy" id="1208321"/>
    <lineage>
        <taxon>Bacteria</taxon>
        <taxon>Pseudomonadati</taxon>
        <taxon>Pseudomonadota</taxon>
        <taxon>Gammaproteobacteria</taxon>
        <taxon>Oceanospirillales</taxon>
        <taxon>Oceanospirillaceae</taxon>
        <taxon>Marinomonas</taxon>
    </lineage>
</organism>
<evidence type="ECO:0000259" key="12">
    <source>
        <dbReference type="Pfam" id="PF06750"/>
    </source>
</evidence>
<keyword evidence="4" id="KW-0997">Cell inner membrane</keyword>
<proteinExistence type="inferred from homology"/>
<dbReference type="GO" id="GO:0032259">
    <property type="term" value="P:methylation"/>
    <property type="evidence" value="ECO:0007669"/>
    <property type="project" value="UniProtKB-KW"/>
</dbReference>
<keyword evidence="9" id="KW-0808">Transferase</keyword>
<feature type="transmembrane region" description="Helical" evidence="10">
    <location>
        <begin position="245"/>
        <end position="262"/>
    </location>
</feature>
<evidence type="ECO:0000256" key="1">
    <source>
        <dbReference type="ARBA" id="ARBA00004429"/>
    </source>
</evidence>
<comment type="similarity">
    <text evidence="2 8">Belongs to the peptidase A24 family.</text>
</comment>
<evidence type="ECO:0000256" key="10">
    <source>
        <dbReference type="SAM" id="Phobius"/>
    </source>
</evidence>
<dbReference type="InterPro" id="IPR014032">
    <property type="entry name" value="Peptidase_A24A_bac"/>
</dbReference>
<evidence type="ECO:0000256" key="7">
    <source>
        <dbReference type="ARBA" id="ARBA00023136"/>
    </source>
</evidence>
<dbReference type="AlphaFoldDB" id="W1RZ54"/>
<evidence type="ECO:0000256" key="2">
    <source>
        <dbReference type="ARBA" id="ARBA00005801"/>
    </source>
</evidence>
<dbReference type="eggNOG" id="COG1989">
    <property type="taxonomic scope" value="Bacteria"/>
</dbReference>
<dbReference type="GO" id="GO:0008168">
    <property type="term" value="F:methyltransferase activity"/>
    <property type="evidence" value="ECO:0007669"/>
    <property type="project" value="UniProtKB-KW"/>
</dbReference>
<keyword evidence="5 9" id="KW-0812">Transmembrane</keyword>
<feature type="transmembrane region" description="Helical" evidence="10">
    <location>
        <begin position="98"/>
        <end position="116"/>
    </location>
</feature>
<dbReference type="Gene3D" id="1.20.120.1220">
    <property type="match status" value="1"/>
</dbReference>
<keyword evidence="9" id="KW-0511">Multifunctional enzyme</keyword>
<dbReference type="GO" id="GO:0004190">
    <property type="term" value="F:aspartic-type endopeptidase activity"/>
    <property type="evidence" value="ECO:0007669"/>
    <property type="project" value="UniProtKB-EC"/>
</dbReference>
<dbReference type="EC" id="3.4.23.43" evidence="9"/>
<dbReference type="PANTHER" id="PTHR30487:SF0">
    <property type="entry name" value="PREPILIN LEADER PEPTIDASE_N-METHYLTRANSFERASE-RELATED"/>
    <property type="match status" value="1"/>
</dbReference>
<keyword evidence="6 10" id="KW-1133">Transmembrane helix</keyword>
<dbReference type="Pfam" id="PF01478">
    <property type="entry name" value="Peptidase_A24"/>
    <property type="match status" value="1"/>
</dbReference>
<accession>W1RZ54</accession>
<evidence type="ECO:0000256" key="6">
    <source>
        <dbReference type="ARBA" id="ARBA00022989"/>
    </source>
</evidence>
<evidence type="ECO:0000256" key="3">
    <source>
        <dbReference type="ARBA" id="ARBA00022475"/>
    </source>
</evidence>
<comment type="function">
    <text evidence="9">Plays an essential role in type IV pili and type II pseudopili formation by proteolytically removing the leader sequence from substrate proteins and subsequently monomethylating the alpha-amino group of the newly exposed N-terminal phenylalanine.</text>
</comment>
<evidence type="ECO:0000256" key="8">
    <source>
        <dbReference type="RuleBase" id="RU003793"/>
    </source>
</evidence>
<evidence type="ECO:0000256" key="4">
    <source>
        <dbReference type="ARBA" id="ARBA00022519"/>
    </source>
</evidence>
<feature type="transmembrane region" description="Helical" evidence="10">
    <location>
        <begin position="6"/>
        <end position="25"/>
    </location>
</feature>
<dbReference type="Pfam" id="PF06750">
    <property type="entry name" value="A24_N_bact"/>
    <property type="match status" value="1"/>
</dbReference>
<dbReference type="InterPro" id="IPR010627">
    <property type="entry name" value="Prepilin_pept_A24_N"/>
</dbReference>
<dbReference type="GO" id="GO:0006465">
    <property type="term" value="P:signal peptide processing"/>
    <property type="evidence" value="ECO:0007669"/>
    <property type="project" value="TreeGrafter"/>
</dbReference>
<dbReference type="Proteomes" id="UP000018857">
    <property type="component" value="Unassembled WGS sequence"/>
</dbReference>
<dbReference type="PANTHER" id="PTHR30487">
    <property type="entry name" value="TYPE 4 PREPILIN-LIKE PROTEINS LEADER PEPTIDE-PROCESSING ENZYME"/>
    <property type="match status" value="1"/>
</dbReference>
<keyword evidence="7 10" id="KW-0472">Membrane</keyword>
<feature type="transmembrane region" description="Helical" evidence="10">
    <location>
        <begin position="210"/>
        <end position="233"/>
    </location>
</feature>
<dbReference type="EMBL" id="AYOZ01000019">
    <property type="protein sequence ID" value="ETI60118.1"/>
    <property type="molecule type" value="Genomic_DNA"/>
</dbReference>
<keyword evidence="9" id="KW-0645">Protease</keyword>
<dbReference type="PRINTS" id="PR00864">
    <property type="entry name" value="PREPILNPTASE"/>
</dbReference>
<evidence type="ECO:0000313" key="13">
    <source>
        <dbReference type="EMBL" id="ETI60118.1"/>
    </source>
</evidence>
<keyword evidence="9" id="KW-0378">Hydrolase</keyword>
<dbReference type="GO" id="GO:0005886">
    <property type="term" value="C:plasma membrane"/>
    <property type="evidence" value="ECO:0007669"/>
    <property type="project" value="UniProtKB-SubCell"/>
</dbReference>
<dbReference type="STRING" id="1208321.D104_10255"/>
<keyword evidence="14" id="KW-1185">Reference proteome</keyword>
<reference evidence="13 14" key="1">
    <citation type="journal article" date="2014" name="Genome Announc.">
        <title>Draft Genome Sequence of Marinomonas sp. Strain D104, a Polycyclic Aromatic Hydrocarbon-Degrading Bacterium from the Deep-Sea Sediment of the Arctic Ocean.</title>
        <authorList>
            <person name="Dong C."/>
            <person name="Bai X."/>
            <person name="Lai Q."/>
            <person name="Xie Y."/>
            <person name="Chen X."/>
            <person name="Shao Z."/>
        </authorList>
    </citation>
    <scope>NUCLEOTIDE SEQUENCE [LARGE SCALE GENOMIC DNA]</scope>
    <source>
        <strain evidence="13 14">D104</strain>
    </source>
</reference>
<dbReference type="InterPro" id="IPR050882">
    <property type="entry name" value="Prepilin_peptidase/N-MTase"/>
</dbReference>
<protein>
    <recommendedName>
        <fullName evidence="9">Prepilin leader peptidase/N-methyltransferase</fullName>
        <ecNumber evidence="9">2.1.1.-</ecNumber>
        <ecNumber evidence="9">3.4.23.43</ecNumber>
    </recommendedName>
</protein>
<dbReference type="InterPro" id="IPR000045">
    <property type="entry name" value="Prepilin_IV_endopep_pep"/>
</dbReference>
<evidence type="ECO:0000259" key="11">
    <source>
        <dbReference type="Pfam" id="PF01478"/>
    </source>
</evidence>
<evidence type="ECO:0000313" key="14">
    <source>
        <dbReference type="Proteomes" id="UP000018857"/>
    </source>
</evidence>
<gene>
    <name evidence="13" type="ORF">D104_10255</name>
</gene>
<evidence type="ECO:0000256" key="5">
    <source>
        <dbReference type="ARBA" id="ARBA00022692"/>
    </source>
</evidence>
<keyword evidence="3" id="KW-1003">Cell membrane</keyword>
<dbReference type="PATRIC" id="fig|1208321.3.peg.2033"/>
<name>W1RZ54_9GAMM</name>
<evidence type="ECO:0000256" key="9">
    <source>
        <dbReference type="RuleBase" id="RU003794"/>
    </source>
</evidence>
<comment type="subcellular location">
    <subcellularLocation>
        <location evidence="1">Cell inner membrane</location>
        <topology evidence="1">Multi-pass membrane protein</topology>
    </subcellularLocation>
    <subcellularLocation>
        <location evidence="9">Cell membrane</location>
        <topology evidence="9">Multi-pass membrane protein</topology>
    </subcellularLocation>
</comment>